<dbReference type="RefSeq" id="WP_012173963.1">
    <property type="nucleotide sequence ID" value="NC_009943.1"/>
</dbReference>
<name>A8ZU32_DESOH</name>
<keyword evidence="2" id="KW-0808">Transferase</keyword>
<dbReference type="STRING" id="96561.Dole_0534"/>
<organism evidence="2 3">
    <name type="scientific">Desulfosudis oleivorans (strain DSM 6200 / JCM 39069 / Hxd3)</name>
    <name type="common">Desulfococcus oleovorans</name>
    <dbReference type="NCBI Taxonomy" id="96561"/>
    <lineage>
        <taxon>Bacteria</taxon>
        <taxon>Pseudomonadati</taxon>
        <taxon>Thermodesulfobacteriota</taxon>
        <taxon>Desulfobacteria</taxon>
        <taxon>Desulfobacterales</taxon>
        <taxon>Desulfosudaceae</taxon>
        <taxon>Desulfosudis</taxon>
    </lineage>
</organism>
<keyword evidence="3" id="KW-1185">Reference proteome</keyword>
<sequence>MTSGRTCSPDLLLSIIIPVYNEEETVQEVVERVLDVPYRKEVIIVDDGSTDRTRQILSGLDAPEIKRVFHEKNCGKGRAIGTGLAHATGDILLIQDADLEYNPAEYPVLLQPIFEGRADVVYGSRFAGSGTHRVLYFWHYMGNRFLTLLSNMFTDLNLTDMETCYKVFTKKALEGITIEEPRFGFEPEITAKIAKKHLRIYEVPVSYYGRTYQEGKKIGWRDGVRAIWVIVKYNLFRF</sequence>
<dbReference type="eggNOG" id="COG1215">
    <property type="taxonomic scope" value="Bacteria"/>
</dbReference>
<gene>
    <name evidence="2" type="ordered locus">Dole_0534</name>
</gene>
<dbReference type="CAZy" id="GT2">
    <property type="family name" value="Glycosyltransferase Family 2"/>
</dbReference>
<evidence type="ECO:0000259" key="1">
    <source>
        <dbReference type="Pfam" id="PF00535"/>
    </source>
</evidence>
<evidence type="ECO:0000313" key="2">
    <source>
        <dbReference type="EMBL" id="ABW66344.1"/>
    </source>
</evidence>
<dbReference type="AlphaFoldDB" id="A8ZU32"/>
<dbReference type="Pfam" id="PF00535">
    <property type="entry name" value="Glycos_transf_2"/>
    <property type="match status" value="1"/>
</dbReference>
<dbReference type="GO" id="GO:0016740">
    <property type="term" value="F:transferase activity"/>
    <property type="evidence" value="ECO:0007669"/>
    <property type="project" value="UniProtKB-KW"/>
</dbReference>
<dbReference type="Proteomes" id="UP000008561">
    <property type="component" value="Chromosome"/>
</dbReference>
<dbReference type="PANTHER" id="PTHR48090:SF7">
    <property type="entry name" value="RFBJ PROTEIN"/>
    <property type="match status" value="1"/>
</dbReference>
<evidence type="ECO:0000313" key="3">
    <source>
        <dbReference type="Proteomes" id="UP000008561"/>
    </source>
</evidence>
<dbReference type="EMBL" id="CP000859">
    <property type="protein sequence ID" value="ABW66344.1"/>
    <property type="molecule type" value="Genomic_DNA"/>
</dbReference>
<dbReference type="InterPro" id="IPR001173">
    <property type="entry name" value="Glyco_trans_2-like"/>
</dbReference>
<accession>A8ZU32</accession>
<dbReference type="Gene3D" id="3.90.550.10">
    <property type="entry name" value="Spore Coat Polysaccharide Biosynthesis Protein SpsA, Chain A"/>
    <property type="match status" value="1"/>
</dbReference>
<dbReference type="KEGG" id="dol:Dole_0534"/>
<dbReference type="SUPFAM" id="SSF53448">
    <property type="entry name" value="Nucleotide-diphospho-sugar transferases"/>
    <property type="match status" value="1"/>
</dbReference>
<dbReference type="PANTHER" id="PTHR48090">
    <property type="entry name" value="UNDECAPRENYL-PHOSPHATE 4-DEOXY-4-FORMAMIDO-L-ARABINOSE TRANSFERASE-RELATED"/>
    <property type="match status" value="1"/>
</dbReference>
<dbReference type="OrthoDB" id="9810303at2"/>
<dbReference type="InterPro" id="IPR029044">
    <property type="entry name" value="Nucleotide-diphossugar_trans"/>
</dbReference>
<protein>
    <submittedName>
        <fullName evidence="2">Glycosyl transferase family 2</fullName>
    </submittedName>
</protein>
<dbReference type="InterPro" id="IPR050256">
    <property type="entry name" value="Glycosyltransferase_2"/>
</dbReference>
<proteinExistence type="predicted"/>
<dbReference type="HOGENOM" id="CLU_033536_7_1_7"/>
<reference evidence="2 3" key="1">
    <citation type="submission" date="2007-10" db="EMBL/GenBank/DDBJ databases">
        <title>Complete sequence of Desulfococcus oleovorans Hxd3.</title>
        <authorList>
            <consortium name="US DOE Joint Genome Institute"/>
            <person name="Copeland A."/>
            <person name="Lucas S."/>
            <person name="Lapidus A."/>
            <person name="Barry K."/>
            <person name="Glavina del Rio T."/>
            <person name="Dalin E."/>
            <person name="Tice H."/>
            <person name="Pitluck S."/>
            <person name="Kiss H."/>
            <person name="Brettin T."/>
            <person name="Bruce D."/>
            <person name="Detter J.C."/>
            <person name="Han C."/>
            <person name="Schmutz J."/>
            <person name="Larimer F."/>
            <person name="Land M."/>
            <person name="Hauser L."/>
            <person name="Kyrpides N."/>
            <person name="Kim E."/>
            <person name="Wawrik B."/>
            <person name="Richardson P."/>
        </authorList>
    </citation>
    <scope>NUCLEOTIDE SEQUENCE [LARGE SCALE GENOMIC DNA]</scope>
    <source>
        <strain evidence="3">DSM 6200 / JCM 39069 / Hxd3</strain>
    </source>
</reference>
<feature type="domain" description="Glycosyltransferase 2-like" evidence="1">
    <location>
        <begin position="14"/>
        <end position="174"/>
    </location>
</feature>
<dbReference type="CDD" id="cd04179">
    <property type="entry name" value="DPM_DPG-synthase_like"/>
    <property type="match status" value="1"/>
</dbReference>